<reference evidence="2 3" key="1">
    <citation type="submission" date="2019-01" db="EMBL/GenBank/DDBJ databases">
        <authorList>
            <person name="Chen W.-M."/>
        </authorList>
    </citation>
    <scope>NUCLEOTIDE SEQUENCE [LARGE SCALE GENOMIC DNA]</scope>
    <source>
        <strain evidence="2 3">KYPC3</strain>
    </source>
</reference>
<evidence type="ECO:0000313" key="2">
    <source>
        <dbReference type="EMBL" id="RVU34423.1"/>
    </source>
</evidence>
<accession>A0A437QIW1</accession>
<keyword evidence="1" id="KW-0472">Membrane</keyword>
<name>A0A437QIW1_9GAMM</name>
<dbReference type="Proteomes" id="UP000283077">
    <property type="component" value="Unassembled WGS sequence"/>
</dbReference>
<evidence type="ECO:0000256" key="1">
    <source>
        <dbReference type="SAM" id="Phobius"/>
    </source>
</evidence>
<feature type="transmembrane region" description="Helical" evidence="1">
    <location>
        <begin position="6"/>
        <end position="26"/>
    </location>
</feature>
<keyword evidence="1" id="KW-1133">Transmembrane helix</keyword>
<keyword evidence="1" id="KW-0812">Transmembrane</keyword>
<comment type="caution">
    <text evidence="2">The sequence shown here is derived from an EMBL/GenBank/DDBJ whole genome shotgun (WGS) entry which is preliminary data.</text>
</comment>
<dbReference type="EMBL" id="SACS01000018">
    <property type="protein sequence ID" value="RVU34423.1"/>
    <property type="molecule type" value="Genomic_DNA"/>
</dbReference>
<dbReference type="OrthoDB" id="5767657at2"/>
<proteinExistence type="predicted"/>
<sequence length="175" mass="19953">MQQANWIGMVVLSTLSMAFGIFFLFFHESQLQAEADLLQVSGQVSWVETHRYSINFALKEHPQVFSYSKGAGAAHRVRRALEVAGGKVVVLRYEKATHGPIFSDDRYHSVWEIQINQQLVRSYPQIASAIAAGEKLKPWLGWFFVCSGGYLAYVARQTRRAQRLNSSFNHLFPWT</sequence>
<protein>
    <submittedName>
        <fullName evidence="2">Uncharacterized protein</fullName>
    </submittedName>
</protein>
<keyword evidence="3" id="KW-1185">Reference proteome</keyword>
<gene>
    <name evidence="2" type="ORF">EOE67_15360</name>
</gene>
<dbReference type="RefSeq" id="WP_127700220.1">
    <property type="nucleotide sequence ID" value="NZ_SACS01000018.1"/>
</dbReference>
<evidence type="ECO:0000313" key="3">
    <source>
        <dbReference type="Proteomes" id="UP000283077"/>
    </source>
</evidence>
<dbReference type="AlphaFoldDB" id="A0A437QIW1"/>
<organism evidence="2 3">
    <name type="scientific">Rheinheimera riviphila</name>
    <dbReference type="NCBI Taxonomy" id="1834037"/>
    <lineage>
        <taxon>Bacteria</taxon>
        <taxon>Pseudomonadati</taxon>
        <taxon>Pseudomonadota</taxon>
        <taxon>Gammaproteobacteria</taxon>
        <taxon>Chromatiales</taxon>
        <taxon>Chromatiaceae</taxon>
        <taxon>Rheinheimera</taxon>
    </lineage>
</organism>